<evidence type="ECO:0000313" key="2">
    <source>
        <dbReference type="Proteomes" id="UP000282323"/>
    </source>
</evidence>
<proteinExistence type="predicted"/>
<accession>A0A3N6LXM8</accession>
<reference evidence="1 2" key="1">
    <citation type="submission" date="2018-10" db="EMBL/GenBank/DDBJ databases">
        <title>Natrarchaeobius chitinivorans gen. nov., sp. nov., and Natrarchaeobius haloalkaliphilus sp. nov., alkaliphilic, chitin-utilizing haloarchaea from hypersaline alkaline lakes.</title>
        <authorList>
            <person name="Sorokin D.Y."/>
            <person name="Elcheninov A.G."/>
            <person name="Kostrikina N.A."/>
            <person name="Bale N.J."/>
            <person name="Sinninghe Damste J.S."/>
            <person name="Khijniak T.V."/>
            <person name="Kublanov I.V."/>
            <person name="Toshchakov S.V."/>
        </authorList>
    </citation>
    <scope>NUCLEOTIDE SEQUENCE [LARGE SCALE GENOMIC DNA]</scope>
    <source>
        <strain evidence="1 2">AArcht4T</strain>
    </source>
</reference>
<evidence type="ECO:0000313" key="1">
    <source>
        <dbReference type="EMBL" id="RQG92554.1"/>
    </source>
</evidence>
<dbReference type="OrthoDB" id="189868at2157"/>
<dbReference type="Proteomes" id="UP000282323">
    <property type="component" value="Unassembled WGS sequence"/>
</dbReference>
<dbReference type="AlphaFoldDB" id="A0A3N6LXM8"/>
<keyword evidence="2" id="KW-1185">Reference proteome</keyword>
<sequence>MSPGALLADGGSDPISLSGRRGRIFEQLRINLNHHPATETVIVRPTRDQKDRKLVARFDTQILVDGLVGADEARLEINWWTHPPGIDDQFKFHYVESSGYDCGWHRQPHPEESDIPFDHFQQRASPESDYRYQGVDFLEDTPVGLLWEVTRTRLPRIIRARYDPETEF</sequence>
<dbReference type="RefSeq" id="WP_124196643.1">
    <property type="nucleotide sequence ID" value="NZ_REGA01000015.1"/>
</dbReference>
<comment type="caution">
    <text evidence="1">The sequence shown here is derived from an EMBL/GenBank/DDBJ whole genome shotgun (WGS) entry which is preliminary data.</text>
</comment>
<name>A0A3N6LXM8_NATCH</name>
<dbReference type="InterPro" id="IPR045397">
    <property type="entry name" value="TumE-like"/>
</dbReference>
<protein>
    <submittedName>
        <fullName evidence="1">Uncharacterized protein</fullName>
    </submittedName>
</protein>
<gene>
    <name evidence="1" type="ORF">EA473_16215</name>
</gene>
<dbReference type="EMBL" id="REGA01000015">
    <property type="protein sequence ID" value="RQG92554.1"/>
    <property type="molecule type" value="Genomic_DNA"/>
</dbReference>
<dbReference type="Pfam" id="PF20126">
    <property type="entry name" value="TumE"/>
    <property type="match status" value="1"/>
</dbReference>
<organism evidence="1 2">
    <name type="scientific">Natrarchaeobius chitinivorans</name>
    <dbReference type="NCBI Taxonomy" id="1679083"/>
    <lineage>
        <taxon>Archaea</taxon>
        <taxon>Methanobacteriati</taxon>
        <taxon>Methanobacteriota</taxon>
        <taxon>Stenosarchaea group</taxon>
        <taxon>Halobacteria</taxon>
        <taxon>Halobacteriales</taxon>
        <taxon>Natrialbaceae</taxon>
        <taxon>Natrarchaeobius</taxon>
    </lineage>
</organism>